<sequence length="158" mass="16901">MDDLQDSLRNGLYWCLAFSVILLPVGFASGLWVWVTLAYAAIIFVSVLVGVVLALDGRVLAVAVFLLWLLALGVGVSLVAFGVHAIVTFEPYCTPSETTDCRLLLNGRDVGEASVADQRRSMVVDSLLPIGGGAVIAIGALAFGITRLRDRASRRGYF</sequence>
<keyword evidence="1" id="KW-1133">Transmembrane helix</keyword>
<feature type="transmembrane region" description="Helical" evidence="1">
    <location>
        <begin position="12"/>
        <end position="31"/>
    </location>
</feature>
<keyword evidence="3" id="KW-1185">Reference proteome</keyword>
<organism evidence="2 3">
    <name type="scientific">Streptomyces luteolus</name>
    <dbReference type="NCBI Taxonomy" id="3043615"/>
    <lineage>
        <taxon>Bacteria</taxon>
        <taxon>Bacillati</taxon>
        <taxon>Actinomycetota</taxon>
        <taxon>Actinomycetes</taxon>
        <taxon>Kitasatosporales</taxon>
        <taxon>Streptomycetaceae</taxon>
        <taxon>Streptomyces</taxon>
    </lineage>
</organism>
<evidence type="ECO:0008006" key="4">
    <source>
        <dbReference type="Google" id="ProtNLM"/>
    </source>
</evidence>
<comment type="caution">
    <text evidence="2">The sequence shown here is derived from an EMBL/GenBank/DDBJ whole genome shotgun (WGS) entry which is preliminary data.</text>
</comment>
<protein>
    <recommendedName>
        <fullName evidence="4">Integral membrane protein</fullName>
    </recommendedName>
</protein>
<keyword evidence="1" id="KW-0472">Membrane</keyword>
<feature type="transmembrane region" description="Helical" evidence="1">
    <location>
        <begin position="37"/>
        <end position="55"/>
    </location>
</feature>
<dbReference type="EMBL" id="JASCIS010000033">
    <property type="protein sequence ID" value="MDI3422162.1"/>
    <property type="molecule type" value="Genomic_DNA"/>
</dbReference>
<keyword evidence="1" id="KW-0812">Transmembrane</keyword>
<gene>
    <name evidence="2" type="ORF">QIT00_27030</name>
</gene>
<proteinExistence type="predicted"/>
<dbReference type="RefSeq" id="WP_282538026.1">
    <property type="nucleotide sequence ID" value="NZ_JASCIS010000033.1"/>
</dbReference>
<name>A0ABT6T2S3_9ACTN</name>
<dbReference type="Proteomes" id="UP001237105">
    <property type="component" value="Unassembled WGS sequence"/>
</dbReference>
<feature type="transmembrane region" description="Helical" evidence="1">
    <location>
        <begin position="127"/>
        <end position="145"/>
    </location>
</feature>
<evidence type="ECO:0000313" key="3">
    <source>
        <dbReference type="Proteomes" id="UP001237105"/>
    </source>
</evidence>
<reference evidence="2 3" key="1">
    <citation type="submission" date="2023-05" db="EMBL/GenBank/DDBJ databases">
        <title>Draft genome sequence of Streptomyces sp. B-S-A12 isolated from a cave soil in Thailand.</title>
        <authorList>
            <person name="Chamroensaksri N."/>
            <person name="Muangham S."/>
        </authorList>
    </citation>
    <scope>NUCLEOTIDE SEQUENCE [LARGE SCALE GENOMIC DNA]</scope>
    <source>
        <strain evidence="2 3">B-S-A12</strain>
    </source>
</reference>
<accession>A0ABT6T2S3</accession>
<feature type="transmembrane region" description="Helical" evidence="1">
    <location>
        <begin position="62"/>
        <end position="87"/>
    </location>
</feature>
<evidence type="ECO:0000313" key="2">
    <source>
        <dbReference type="EMBL" id="MDI3422162.1"/>
    </source>
</evidence>
<evidence type="ECO:0000256" key="1">
    <source>
        <dbReference type="SAM" id="Phobius"/>
    </source>
</evidence>